<dbReference type="GO" id="GO:0019068">
    <property type="term" value="P:virion assembly"/>
    <property type="evidence" value="ECO:0007669"/>
    <property type="project" value="InterPro"/>
</dbReference>
<dbReference type="Gene3D" id="2.40.10.180">
    <property type="entry name" value="Phage tail proteins"/>
    <property type="match status" value="1"/>
</dbReference>
<dbReference type="InterPro" id="IPR053734">
    <property type="entry name" value="Phage_Head-Tail_Connect_sf"/>
</dbReference>
<gene>
    <name evidence="1" type="ORF">SAMN02745157_0696</name>
</gene>
<reference evidence="1 2" key="1">
    <citation type="submission" date="2016-11" db="EMBL/GenBank/DDBJ databases">
        <authorList>
            <person name="Jaros S."/>
            <person name="Januszkiewicz K."/>
            <person name="Wedrychowicz H."/>
        </authorList>
    </citation>
    <scope>NUCLEOTIDE SEQUENCE [LARGE SCALE GENOMIC DNA]</scope>
    <source>
        <strain evidence="1 2">DSM 19436</strain>
    </source>
</reference>
<dbReference type="EMBL" id="FQUP01000001">
    <property type="protein sequence ID" value="SHE67946.1"/>
    <property type="molecule type" value="Genomic_DNA"/>
</dbReference>
<keyword evidence="2" id="KW-1185">Reference proteome</keyword>
<protein>
    <recommendedName>
        <fullName evidence="3">Phage head-tail joining protein</fullName>
    </recommendedName>
</protein>
<dbReference type="RefSeq" id="WP_073051376.1">
    <property type="nucleotide sequence ID" value="NZ_FQUP01000001.1"/>
</dbReference>
<dbReference type="STRING" id="1122133.SAMN02745157_0696"/>
<evidence type="ECO:0008006" key="3">
    <source>
        <dbReference type="Google" id="ProtNLM"/>
    </source>
</evidence>
<evidence type="ECO:0000313" key="1">
    <source>
        <dbReference type="EMBL" id="SHE67946.1"/>
    </source>
</evidence>
<proteinExistence type="predicted"/>
<accession>A0A1M4VFZ9</accession>
<name>A0A1M4VFZ9_9HYPH</name>
<evidence type="ECO:0000313" key="2">
    <source>
        <dbReference type="Proteomes" id="UP000184485"/>
    </source>
</evidence>
<dbReference type="OrthoDB" id="8232139at2"/>
<dbReference type="AlphaFoldDB" id="A0A1M4VFZ9"/>
<dbReference type="Proteomes" id="UP000184485">
    <property type="component" value="Unassembled WGS sequence"/>
</dbReference>
<organism evidence="1 2">
    <name type="scientific">Kaistia soli DSM 19436</name>
    <dbReference type="NCBI Taxonomy" id="1122133"/>
    <lineage>
        <taxon>Bacteria</taxon>
        <taxon>Pseudomonadati</taxon>
        <taxon>Pseudomonadota</taxon>
        <taxon>Alphaproteobacteria</taxon>
        <taxon>Hyphomicrobiales</taxon>
        <taxon>Kaistiaceae</taxon>
        <taxon>Kaistia</taxon>
    </lineage>
</organism>
<dbReference type="InterPro" id="IPR008018">
    <property type="entry name" value="Phage_tail_attach_FII"/>
</dbReference>
<sequence length="105" mass="11133">MAVESDADRAVFVNPDEFGRVALYAKAGAAEAVAVPVLHDLPSTQLFDGPGLASDEPSLTVRIFDLPVGYGVDDVVTVDGATYAVRKIDRDGRGMARLQLEDIGE</sequence>
<dbReference type="Pfam" id="PF05354">
    <property type="entry name" value="Phage_attach"/>
    <property type="match status" value="1"/>
</dbReference>